<protein>
    <submittedName>
        <fullName evidence="1">Uncharacterized protein</fullName>
    </submittedName>
</protein>
<sequence>MHAVVHLSKTIILPFSYPLSEEDLQTEANMVFTLGERASRQTYILKVDATDNKLEITSSHSPSLKSRSTNSVRPLLALQYNELMAMYGRDRYTNDCILVASLEGNVIYEFLTFQSKKQMEKLISILVKVKEFQQATSIADSPGNMRPKPDQFFGRSKKQTASTKLFPILRNTYMPRISQMSRCRIANTRRLVYAASTHSALETDIDGLSQSWQNDDKQALWIDGEGEESFHQVNDWLFIHCVCLLLIREFFPGQLSPGSSVESEMTTNLTSNTVSSLSLETVYQTLSKIMEEDCFSRPNSEKSRPAASDG</sequence>
<proteinExistence type="predicted"/>
<keyword evidence="2" id="KW-1185">Reference proteome</keyword>
<evidence type="ECO:0000313" key="2">
    <source>
        <dbReference type="Proteomes" id="UP000784294"/>
    </source>
</evidence>
<dbReference type="AlphaFoldDB" id="A0A448XQU1"/>
<dbReference type="Proteomes" id="UP000784294">
    <property type="component" value="Unassembled WGS sequence"/>
</dbReference>
<name>A0A448XQU1_9PLAT</name>
<organism evidence="1 2">
    <name type="scientific">Protopolystoma xenopodis</name>
    <dbReference type="NCBI Taxonomy" id="117903"/>
    <lineage>
        <taxon>Eukaryota</taxon>
        <taxon>Metazoa</taxon>
        <taxon>Spiralia</taxon>
        <taxon>Lophotrochozoa</taxon>
        <taxon>Platyhelminthes</taxon>
        <taxon>Monogenea</taxon>
        <taxon>Polyopisthocotylea</taxon>
        <taxon>Polystomatidea</taxon>
        <taxon>Polystomatidae</taxon>
        <taxon>Protopolystoma</taxon>
    </lineage>
</organism>
<reference evidence="1" key="1">
    <citation type="submission" date="2018-11" db="EMBL/GenBank/DDBJ databases">
        <authorList>
            <consortium name="Pathogen Informatics"/>
        </authorList>
    </citation>
    <scope>NUCLEOTIDE SEQUENCE</scope>
</reference>
<accession>A0A448XQU1</accession>
<dbReference type="EMBL" id="CAAALY010275617">
    <property type="protein sequence ID" value="VEL42643.1"/>
    <property type="molecule type" value="Genomic_DNA"/>
</dbReference>
<comment type="caution">
    <text evidence="1">The sequence shown here is derived from an EMBL/GenBank/DDBJ whole genome shotgun (WGS) entry which is preliminary data.</text>
</comment>
<gene>
    <name evidence="1" type="ORF">PXEA_LOCUS36083</name>
</gene>
<evidence type="ECO:0000313" key="1">
    <source>
        <dbReference type="EMBL" id="VEL42643.1"/>
    </source>
</evidence>